<evidence type="ECO:0000256" key="1">
    <source>
        <dbReference type="ARBA" id="ARBA00004651"/>
    </source>
</evidence>
<keyword evidence="5 7" id="KW-0472">Membrane</keyword>
<feature type="transmembrane region" description="Helical" evidence="7">
    <location>
        <begin position="173"/>
        <end position="194"/>
    </location>
</feature>
<dbReference type="OrthoDB" id="3661340at2"/>
<dbReference type="Proteomes" id="UP000287547">
    <property type="component" value="Unassembled WGS sequence"/>
</dbReference>
<feature type="transmembrane region" description="Helical" evidence="7">
    <location>
        <begin position="45"/>
        <end position="66"/>
    </location>
</feature>
<evidence type="ECO:0000256" key="3">
    <source>
        <dbReference type="ARBA" id="ARBA00022692"/>
    </source>
</evidence>
<proteinExistence type="predicted"/>
<dbReference type="GO" id="GO:0022857">
    <property type="term" value="F:transmembrane transporter activity"/>
    <property type="evidence" value="ECO:0007669"/>
    <property type="project" value="InterPro"/>
</dbReference>
<dbReference type="InterPro" id="IPR036259">
    <property type="entry name" value="MFS_trans_sf"/>
</dbReference>
<feature type="transmembrane region" description="Helical" evidence="7">
    <location>
        <begin position="337"/>
        <end position="356"/>
    </location>
</feature>
<protein>
    <submittedName>
        <fullName evidence="8">MFS transporter</fullName>
    </submittedName>
</protein>
<evidence type="ECO:0000313" key="8">
    <source>
        <dbReference type="EMBL" id="RSM82543.1"/>
    </source>
</evidence>
<evidence type="ECO:0000256" key="5">
    <source>
        <dbReference type="ARBA" id="ARBA00023136"/>
    </source>
</evidence>
<dbReference type="PANTHER" id="PTHR23513">
    <property type="entry name" value="INTEGRAL MEMBRANE EFFLUX PROTEIN-RELATED"/>
    <property type="match status" value="1"/>
</dbReference>
<keyword evidence="4 7" id="KW-1133">Transmembrane helix</keyword>
<dbReference type="AlphaFoldDB" id="A0A428Z668"/>
<dbReference type="EMBL" id="QHKI01000022">
    <property type="protein sequence ID" value="RSM82543.1"/>
    <property type="molecule type" value="Genomic_DNA"/>
</dbReference>
<dbReference type="InterPro" id="IPR011701">
    <property type="entry name" value="MFS"/>
</dbReference>
<dbReference type="PANTHER" id="PTHR23513:SF11">
    <property type="entry name" value="STAPHYLOFERRIN A TRANSPORTER"/>
    <property type="match status" value="1"/>
</dbReference>
<dbReference type="GO" id="GO:0005886">
    <property type="term" value="C:plasma membrane"/>
    <property type="evidence" value="ECO:0007669"/>
    <property type="project" value="UniProtKB-SubCell"/>
</dbReference>
<comment type="caution">
    <text evidence="8">The sequence shown here is derived from an EMBL/GenBank/DDBJ whole genome shotgun (WGS) entry which is preliminary data.</text>
</comment>
<gene>
    <name evidence="8" type="ORF">DMH04_25445</name>
</gene>
<evidence type="ECO:0000256" key="4">
    <source>
        <dbReference type="ARBA" id="ARBA00022989"/>
    </source>
</evidence>
<dbReference type="Gene3D" id="1.20.1250.20">
    <property type="entry name" value="MFS general substrate transporter like domains"/>
    <property type="match status" value="1"/>
</dbReference>
<feature type="transmembrane region" description="Helical" evidence="7">
    <location>
        <begin position="283"/>
        <end position="301"/>
    </location>
</feature>
<evidence type="ECO:0000256" key="7">
    <source>
        <dbReference type="SAM" id="Phobius"/>
    </source>
</evidence>
<reference evidence="8 9" key="1">
    <citation type="submission" date="2018-05" db="EMBL/GenBank/DDBJ databases">
        <title>Evolution of GPA BGCs.</title>
        <authorList>
            <person name="Waglechner N."/>
            <person name="Wright G.D."/>
        </authorList>
    </citation>
    <scope>NUCLEOTIDE SEQUENCE [LARGE SCALE GENOMIC DNA]</scope>
    <source>
        <strain evidence="8 9">A82846</strain>
    </source>
</reference>
<feature type="transmembrane region" description="Helical" evidence="7">
    <location>
        <begin position="215"/>
        <end position="240"/>
    </location>
</feature>
<keyword evidence="3 7" id="KW-0812">Transmembrane</keyword>
<feature type="transmembrane region" description="Helical" evidence="7">
    <location>
        <begin position="252"/>
        <end position="271"/>
    </location>
</feature>
<evidence type="ECO:0000256" key="2">
    <source>
        <dbReference type="ARBA" id="ARBA00022475"/>
    </source>
</evidence>
<organism evidence="8 9">
    <name type="scientific">Kibdelosporangium aridum</name>
    <dbReference type="NCBI Taxonomy" id="2030"/>
    <lineage>
        <taxon>Bacteria</taxon>
        <taxon>Bacillati</taxon>
        <taxon>Actinomycetota</taxon>
        <taxon>Actinomycetes</taxon>
        <taxon>Pseudonocardiales</taxon>
        <taxon>Pseudonocardiaceae</taxon>
        <taxon>Kibdelosporangium</taxon>
    </lineage>
</organism>
<feature type="region of interest" description="Disordered" evidence="6">
    <location>
        <begin position="397"/>
        <end position="434"/>
    </location>
</feature>
<keyword evidence="2" id="KW-1003">Cell membrane</keyword>
<evidence type="ECO:0000313" key="9">
    <source>
        <dbReference type="Proteomes" id="UP000287547"/>
    </source>
</evidence>
<feature type="compositionally biased region" description="Basic and acidic residues" evidence="6">
    <location>
        <begin position="401"/>
        <end position="410"/>
    </location>
</feature>
<feature type="transmembrane region" description="Helical" evidence="7">
    <location>
        <begin position="78"/>
        <end position="99"/>
    </location>
</feature>
<comment type="subcellular location">
    <subcellularLocation>
        <location evidence="1">Cell membrane</location>
        <topology evidence="1">Multi-pass membrane protein</topology>
    </subcellularLocation>
</comment>
<evidence type="ECO:0000256" key="6">
    <source>
        <dbReference type="SAM" id="MobiDB-lite"/>
    </source>
</evidence>
<dbReference type="SUPFAM" id="SSF103473">
    <property type="entry name" value="MFS general substrate transporter"/>
    <property type="match status" value="1"/>
</dbReference>
<sequence>MRRYAHVLKNTDFRRLWLGATVSTVGDGITWVALTWLVLSGPGGVGQLGLLAVCYTAPVALGGLAVGPLLDRFDKRTVLLTDSLLRAAVVGSIPTAAAFGALPSWLPFVVAATHGLLKMVPLAGFPAAIPQLVDDRDLDAANALETLSYGVAGIVGPAAAGLLLTQIGPANILIIDSATFLVLALAAASVRQPLRPPAAPTAKRRLSLASVGKDRAIIATTVSFMAFNVAEGMLVVTAPWLADTRLPDGPAALGFLLSALAVGEFVGAAVAGSRQPRRSPVRAIGLVQIIAAAAFLTLLSAPRQLPIAVGFFLIGLLSAPMTIWAQSLRMRRIPLALLGRAFATLRTLMQATPMVGSALVTPMLAADQLTTAAVAMVVLAGLPALYLLRLSDGRPAPPLGETERHLDETASRQNGTPPDRDGTAPGTGAGHGSR</sequence>
<feature type="transmembrane region" description="Helical" evidence="7">
    <location>
        <begin position="368"/>
        <end position="388"/>
    </location>
</feature>
<accession>A0A428Z668</accession>
<feature type="transmembrane region" description="Helical" evidence="7">
    <location>
        <begin position="16"/>
        <end position="39"/>
    </location>
</feature>
<feature type="transmembrane region" description="Helical" evidence="7">
    <location>
        <begin position="307"/>
        <end position="325"/>
    </location>
</feature>
<name>A0A428Z668_KIBAR</name>
<dbReference type="Pfam" id="PF07690">
    <property type="entry name" value="MFS_1"/>
    <property type="match status" value="1"/>
</dbReference>
<feature type="compositionally biased region" description="Gly residues" evidence="6">
    <location>
        <begin position="425"/>
        <end position="434"/>
    </location>
</feature>
<dbReference type="CDD" id="cd06173">
    <property type="entry name" value="MFS_MefA_like"/>
    <property type="match status" value="1"/>
</dbReference>